<dbReference type="PANTHER" id="PTHR42850">
    <property type="entry name" value="METALLOPHOSPHOESTERASE"/>
    <property type="match status" value="1"/>
</dbReference>
<dbReference type="InterPro" id="IPR050126">
    <property type="entry name" value="Ap4A_hydrolase"/>
</dbReference>
<accession>A0A377HMC7</accession>
<name>A0A377HMC7_GRIHO</name>
<dbReference type="SUPFAM" id="SSF56300">
    <property type="entry name" value="Metallo-dependent phosphatases"/>
    <property type="match status" value="1"/>
</dbReference>
<evidence type="ECO:0000259" key="1">
    <source>
        <dbReference type="Pfam" id="PF00149"/>
    </source>
</evidence>
<evidence type="ECO:0000313" key="3">
    <source>
        <dbReference type="Proteomes" id="UP000254512"/>
    </source>
</evidence>
<gene>
    <name evidence="2" type="ORF">NCTC11645_01735</name>
</gene>
<protein>
    <submittedName>
        <fullName evidence="2">Diadenosine tetraphosphatase</fullName>
    </submittedName>
</protein>
<dbReference type="GO" id="GO:0016791">
    <property type="term" value="F:phosphatase activity"/>
    <property type="evidence" value="ECO:0007669"/>
    <property type="project" value="TreeGrafter"/>
</dbReference>
<organism evidence="2 3">
    <name type="scientific">Grimontia hollisae</name>
    <name type="common">Vibrio hollisae</name>
    <dbReference type="NCBI Taxonomy" id="673"/>
    <lineage>
        <taxon>Bacteria</taxon>
        <taxon>Pseudomonadati</taxon>
        <taxon>Pseudomonadota</taxon>
        <taxon>Gammaproteobacteria</taxon>
        <taxon>Vibrionales</taxon>
        <taxon>Vibrionaceae</taxon>
        <taxon>Grimontia</taxon>
    </lineage>
</organism>
<dbReference type="InterPro" id="IPR029052">
    <property type="entry name" value="Metallo-depent_PP-like"/>
</dbReference>
<dbReference type="PANTHER" id="PTHR42850:SF7">
    <property type="entry name" value="BIS(5'-NUCLEOSYL)-TETRAPHOSPHATASE PRPE [ASYMMETRICAL]"/>
    <property type="match status" value="1"/>
</dbReference>
<dbReference type="Proteomes" id="UP000254512">
    <property type="component" value="Unassembled WGS sequence"/>
</dbReference>
<feature type="domain" description="Calcineurin-like phosphoesterase" evidence="1">
    <location>
        <begin position="176"/>
        <end position="324"/>
    </location>
</feature>
<dbReference type="GO" id="GO:0005737">
    <property type="term" value="C:cytoplasm"/>
    <property type="evidence" value="ECO:0007669"/>
    <property type="project" value="TreeGrafter"/>
</dbReference>
<proteinExistence type="predicted"/>
<reference evidence="2 3" key="1">
    <citation type="submission" date="2018-06" db="EMBL/GenBank/DDBJ databases">
        <authorList>
            <consortium name="Pathogen Informatics"/>
            <person name="Doyle S."/>
        </authorList>
    </citation>
    <scope>NUCLEOTIDE SEQUENCE [LARGE SCALE GENOMIC DNA]</scope>
    <source>
        <strain evidence="2 3">NCTC11645</strain>
    </source>
</reference>
<dbReference type="InterPro" id="IPR004843">
    <property type="entry name" value="Calcineurin-like_PHP"/>
</dbReference>
<sequence>MGLNNNHLPIIFAPLENYGYRGNHALWQMMQETLSSTSFAMTAEQLVAWAVQFTQQEIVNSLWQEKIEQNINGTKWYFTRFTEADWIDCDESLHGDSEAMNAFLFESLNNCIGSLLSDKQATGYIRVNAFNRGGMSGGGFALDNWHTIMLPTLCARTRQLEAGLVFAEKHQCKTLHFIGDLHGRADKLDALLTELGERAEHQKLVFVGDLVDNYSDEKTEHLALLHRVKNKVERGEAFCLLGNHELNAIGLFMRKESGEPCRPHTEKNRKQHLQFLEQVKEGSVVHQEWIEWFKTLPLYLNFGSVIAIHACWHQPSIDKLTPYLNDDNSLKSEHWQNAFDDNHDLCHLLTTLLKGPEASLPEGHYFFDRNGIKRNVARIAWWKDNIASYNELFVGINPNATEIPAMCIGHDVAHYNAKPCVPVVIGHYSLPMEDKPRKIASRVACVELKAANQKSVLASLSVTVDTWPENLDNVLDDEMFYVV</sequence>
<dbReference type="EMBL" id="UGHD01000002">
    <property type="protein sequence ID" value="STO57349.1"/>
    <property type="molecule type" value="Genomic_DNA"/>
</dbReference>
<evidence type="ECO:0000313" key="2">
    <source>
        <dbReference type="EMBL" id="STO57349.1"/>
    </source>
</evidence>
<dbReference type="Pfam" id="PF00149">
    <property type="entry name" value="Metallophos"/>
    <property type="match status" value="1"/>
</dbReference>
<dbReference type="RefSeq" id="WP_115659706.1">
    <property type="nucleotide sequence ID" value="NZ_UGHD01000002.1"/>
</dbReference>
<dbReference type="Gene3D" id="3.60.21.10">
    <property type="match status" value="1"/>
</dbReference>
<dbReference type="AlphaFoldDB" id="A0A377HMC7"/>